<feature type="domain" description="HTH marR-type" evidence="1">
    <location>
        <begin position="8"/>
        <end position="142"/>
    </location>
</feature>
<dbReference type="InterPro" id="IPR052526">
    <property type="entry name" value="HTH-type_Bedaq_tolerance"/>
</dbReference>
<dbReference type="InterPro" id="IPR000835">
    <property type="entry name" value="HTH_MarR-typ"/>
</dbReference>
<dbReference type="Proteomes" id="UP000830158">
    <property type="component" value="Chromosome"/>
</dbReference>
<dbReference type="PANTHER" id="PTHR39515:SF2">
    <property type="entry name" value="HTH-TYPE TRANSCRIPTIONAL REGULATOR RV0880"/>
    <property type="match status" value="1"/>
</dbReference>
<organism evidence="2 3">
    <name type="scientific">Amycolatopsis thermalba</name>
    <dbReference type="NCBI Taxonomy" id="944492"/>
    <lineage>
        <taxon>Bacteria</taxon>
        <taxon>Bacillati</taxon>
        <taxon>Actinomycetota</taxon>
        <taxon>Actinomycetes</taxon>
        <taxon>Pseudonocardiales</taxon>
        <taxon>Pseudonocardiaceae</taxon>
        <taxon>Amycolatopsis</taxon>
    </lineage>
</organism>
<evidence type="ECO:0000313" key="3">
    <source>
        <dbReference type="Proteomes" id="UP000830158"/>
    </source>
</evidence>
<dbReference type="SMART" id="SM00347">
    <property type="entry name" value="HTH_MARR"/>
    <property type="match status" value="1"/>
</dbReference>
<protein>
    <submittedName>
        <fullName evidence="2">MarR family transcriptional regulator</fullName>
    </submittedName>
</protein>
<proteinExistence type="predicted"/>
<dbReference type="PROSITE" id="PS50995">
    <property type="entry name" value="HTH_MARR_2"/>
    <property type="match status" value="1"/>
</dbReference>
<dbReference type="Pfam" id="PF12802">
    <property type="entry name" value="MarR_2"/>
    <property type="match status" value="1"/>
</dbReference>
<dbReference type="SUPFAM" id="SSF46785">
    <property type="entry name" value="Winged helix' DNA-binding domain"/>
    <property type="match status" value="1"/>
</dbReference>
<dbReference type="EMBL" id="CP091196">
    <property type="protein sequence ID" value="UQS21472.1"/>
    <property type="molecule type" value="Genomic_DNA"/>
</dbReference>
<evidence type="ECO:0000259" key="1">
    <source>
        <dbReference type="PROSITE" id="PS50995"/>
    </source>
</evidence>
<dbReference type="Gene3D" id="1.10.10.10">
    <property type="entry name" value="Winged helix-like DNA-binding domain superfamily/Winged helix DNA-binding domain"/>
    <property type="match status" value="1"/>
</dbReference>
<dbReference type="PANTHER" id="PTHR39515">
    <property type="entry name" value="CONSERVED PROTEIN"/>
    <property type="match status" value="1"/>
</dbReference>
<accession>A0ABY4NPZ2</accession>
<dbReference type="PRINTS" id="PR00598">
    <property type="entry name" value="HTHMARR"/>
</dbReference>
<dbReference type="RefSeq" id="WP_198958273.1">
    <property type="nucleotide sequence ID" value="NZ_CP091196.1"/>
</dbReference>
<dbReference type="InterPro" id="IPR036388">
    <property type="entry name" value="WH-like_DNA-bd_sf"/>
</dbReference>
<gene>
    <name evidence="2" type="ORF">L1857_00835</name>
</gene>
<sequence>MGDRDEKAVQLMRELRAAGQLQHAWINQSWQREHDGLHPAAAMLLSDLNAHGESRPSDLAKRKMVDVSVISRQIAQLTAAGLVERRPAPEDGRASLISLSDAGRAELERWRLLHVDFLQRALADWTDDEVEALTTRLTLMNQGLREALGQTPVTLPARTGGGEEEVIPK</sequence>
<name>A0ABY4NPZ2_9PSEU</name>
<evidence type="ECO:0000313" key="2">
    <source>
        <dbReference type="EMBL" id="UQS21472.1"/>
    </source>
</evidence>
<reference evidence="2" key="1">
    <citation type="submission" date="2022-01" db="EMBL/GenBank/DDBJ databases">
        <title>PSI-footprinting approach for the identification of protein synthesis inhibitor producers.</title>
        <authorList>
            <person name="Handel F."/>
            <person name="Kulik A."/>
            <person name="Wex K.W."/>
            <person name="Berscheid A."/>
            <person name="Saur J.S."/>
            <person name="Winkler A."/>
            <person name="Wibberg D."/>
            <person name="Kalinowski J."/>
            <person name="Broetz-Oesterhelt H."/>
            <person name="Mast Y."/>
        </authorList>
    </citation>
    <scope>NUCLEOTIDE SEQUENCE</scope>
    <source>
        <strain evidence="2">KNN 49.3e</strain>
    </source>
</reference>
<dbReference type="InterPro" id="IPR036390">
    <property type="entry name" value="WH_DNA-bd_sf"/>
</dbReference>
<keyword evidence="3" id="KW-1185">Reference proteome</keyword>